<dbReference type="Proteomes" id="UP000298663">
    <property type="component" value="Unassembled WGS sequence"/>
</dbReference>
<comment type="caution">
    <text evidence="1">The sequence shown here is derived from an EMBL/GenBank/DDBJ whole genome shotgun (WGS) entry which is preliminary data.</text>
</comment>
<accession>A0A4U5M834</accession>
<dbReference type="AlphaFoldDB" id="A0A4U5M834"/>
<gene>
    <name evidence="1" type="ORF">L596_025248</name>
</gene>
<name>A0A4U5M834_STECR</name>
<sequence length="152" mass="17386">MIQTVGTAVGNKCSNNNRPRRRLISAKTYYAGTRHTNKSNRLLKIRDHSQQAVLSHCPSLDTCRTSSVWTDNLDVAFAHTWICLARTAPTRHVRPSAHHEIMSLPDRGGVRYSCNCSLSHFRVRRATKRCFERWWIGNGKNFEAENAIFGIF</sequence>
<keyword evidence="2" id="KW-1185">Reference proteome</keyword>
<evidence type="ECO:0000313" key="2">
    <source>
        <dbReference type="Proteomes" id="UP000298663"/>
    </source>
</evidence>
<reference evidence="1 2" key="2">
    <citation type="journal article" date="2019" name="G3 (Bethesda)">
        <title>Hybrid Assembly of the Genome of the Entomopathogenic Nematode Steinernema carpocapsae Identifies the X-Chromosome.</title>
        <authorList>
            <person name="Serra L."/>
            <person name="Macchietto M."/>
            <person name="Macias-Munoz A."/>
            <person name="McGill C.J."/>
            <person name="Rodriguez I.M."/>
            <person name="Rodriguez B."/>
            <person name="Murad R."/>
            <person name="Mortazavi A."/>
        </authorList>
    </citation>
    <scope>NUCLEOTIDE SEQUENCE [LARGE SCALE GENOMIC DNA]</scope>
    <source>
        <strain evidence="1 2">ALL</strain>
    </source>
</reference>
<organism evidence="1 2">
    <name type="scientific">Steinernema carpocapsae</name>
    <name type="common">Entomopathogenic nematode</name>
    <dbReference type="NCBI Taxonomy" id="34508"/>
    <lineage>
        <taxon>Eukaryota</taxon>
        <taxon>Metazoa</taxon>
        <taxon>Ecdysozoa</taxon>
        <taxon>Nematoda</taxon>
        <taxon>Chromadorea</taxon>
        <taxon>Rhabditida</taxon>
        <taxon>Tylenchina</taxon>
        <taxon>Panagrolaimomorpha</taxon>
        <taxon>Strongyloidoidea</taxon>
        <taxon>Steinernematidae</taxon>
        <taxon>Steinernema</taxon>
    </lineage>
</organism>
<evidence type="ECO:0000313" key="1">
    <source>
        <dbReference type="EMBL" id="TKR64763.1"/>
    </source>
</evidence>
<reference evidence="1 2" key="1">
    <citation type="journal article" date="2015" name="Genome Biol.">
        <title>Comparative genomics of Steinernema reveals deeply conserved gene regulatory networks.</title>
        <authorList>
            <person name="Dillman A.R."/>
            <person name="Macchietto M."/>
            <person name="Porter C.F."/>
            <person name="Rogers A."/>
            <person name="Williams B."/>
            <person name="Antoshechkin I."/>
            <person name="Lee M.M."/>
            <person name="Goodwin Z."/>
            <person name="Lu X."/>
            <person name="Lewis E.E."/>
            <person name="Goodrich-Blair H."/>
            <person name="Stock S.P."/>
            <person name="Adams B.J."/>
            <person name="Sternberg P.W."/>
            <person name="Mortazavi A."/>
        </authorList>
    </citation>
    <scope>NUCLEOTIDE SEQUENCE [LARGE SCALE GENOMIC DNA]</scope>
    <source>
        <strain evidence="1 2">ALL</strain>
    </source>
</reference>
<proteinExistence type="predicted"/>
<dbReference type="EMBL" id="AZBU02000009">
    <property type="protein sequence ID" value="TKR64763.1"/>
    <property type="molecule type" value="Genomic_DNA"/>
</dbReference>
<protein>
    <submittedName>
        <fullName evidence="1">Uncharacterized protein</fullName>
    </submittedName>
</protein>